<evidence type="ECO:0000313" key="4">
    <source>
        <dbReference type="Proteomes" id="UP000015101"/>
    </source>
</evidence>
<evidence type="ECO:0000313" key="3">
    <source>
        <dbReference type="EnsemblMetazoa" id="HelroP135179"/>
    </source>
</evidence>
<accession>T1EI71</accession>
<feature type="domain" description="Phytanoyl-CoA hydroxylase-interacting protein-like C-terminal" evidence="1">
    <location>
        <begin position="1"/>
        <end position="128"/>
    </location>
</feature>
<evidence type="ECO:0000313" key="2">
    <source>
        <dbReference type="EMBL" id="ESO05576.1"/>
    </source>
</evidence>
<reference evidence="3" key="3">
    <citation type="submission" date="2015-06" db="UniProtKB">
        <authorList>
            <consortium name="EnsemblMetazoa"/>
        </authorList>
    </citation>
    <scope>IDENTIFICATION</scope>
</reference>
<keyword evidence="4" id="KW-1185">Reference proteome</keyword>
<dbReference type="InterPro" id="IPR042868">
    <property type="entry name" value="PHYHIP/PHYHIPL"/>
</dbReference>
<dbReference type="RefSeq" id="XP_009016209.1">
    <property type="nucleotide sequence ID" value="XM_009017961.1"/>
</dbReference>
<dbReference type="InParanoid" id="T1EI71"/>
<dbReference type="Proteomes" id="UP000015101">
    <property type="component" value="Unassembled WGS sequence"/>
</dbReference>
<dbReference type="EMBL" id="AMQM01003823">
    <property type="status" value="NOT_ANNOTATED_CDS"/>
    <property type="molecule type" value="Genomic_DNA"/>
</dbReference>
<dbReference type="PANTHER" id="PTHR15698">
    <property type="entry name" value="PROTEIN CBG15099"/>
    <property type="match status" value="1"/>
</dbReference>
<dbReference type="eggNOG" id="ENOG502QQIT">
    <property type="taxonomic scope" value="Eukaryota"/>
</dbReference>
<dbReference type="InterPro" id="IPR045545">
    <property type="entry name" value="PHYIP/PHIPL_C"/>
</dbReference>
<name>T1EI71_HELRO</name>
<dbReference type="OrthoDB" id="6121053at2759"/>
<dbReference type="EMBL" id="KB096325">
    <property type="protein sequence ID" value="ESO05576.1"/>
    <property type="molecule type" value="Genomic_DNA"/>
</dbReference>
<dbReference type="CTD" id="20196271"/>
<evidence type="ECO:0000259" key="1">
    <source>
        <dbReference type="Pfam" id="PF19281"/>
    </source>
</evidence>
<reference evidence="2 4" key="2">
    <citation type="journal article" date="2013" name="Nature">
        <title>Insights into bilaterian evolution from three spiralian genomes.</title>
        <authorList>
            <person name="Simakov O."/>
            <person name="Marletaz F."/>
            <person name="Cho S.J."/>
            <person name="Edsinger-Gonzales E."/>
            <person name="Havlak P."/>
            <person name="Hellsten U."/>
            <person name="Kuo D.H."/>
            <person name="Larsson T."/>
            <person name="Lv J."/>
            <person name="Arendt D."/>
            <person name="Savage R."/>
            <person name="Osoegawa K."/>
            <person name="de Jong P."/>
            <person name="Grimwood J."/>
            <person name="Chapman J.A."/>
            <person name="Shapiro H."/>
            <person name="Aerts A."/>
            <person name="Otillar R.P."/>
            <person name="Terry A.Y."/>
            <person name="Boore J.L."/>
            <person name="Grigoriev I.V."/>
            <person name="Lindberg D.R."/>
            <person name="Seaver E.C."/>
            <person name="Weisblat D.A."/>
            <person name="Putnam N.H."/>
            <person name="Rokhsar D.S."/>
        </authorList>
    </citation>
    <scope>NUCLEOTIDE SEQUENCE</scope>
</reference>
<dbReference type="KEGG" id="hro:HELRODRAFT_135179"/>
<dbReference type="HOGENOM" id="CLU_054218_3_0_1"/>
<sequence>LYRNKTRKHFKNVKRHYDNKLIPCLKDRSGDQRSPINGKLYGLCFTASVRPWSMTGEPLPKSPFGNTRLMLPVEYLLEEDTNLYFADFYCLYGDHHYVTLVVTGRFSEADKFCWRHLIKLDITDNPFL</sequence>
<dbReference type="EnsemblMetazoa" id="HelroT135179">
    <property type="protein sequence ID" value="HelroP135179"/>
    <property type="gene ID" value="HelroG135179"/>
</dbReference>
<dbReference type="OMA" id="YTHEVDI"/>
<proteinExistence type="predicted"/>
<dbReference type="PANTHER" id="PTHR15698:SF10">
    <property type="entry name" value="PHYTANOYL-COA HYDROXYLASE-INTERACTING PROTEIN-LIKE C-TERMINAL DOMAIN-CONTAINING PROTEIN"/>
    <property type="match status" value="1"/>
</dbReference>
<dbReference type="AlphaFoldDB" id="T1EI71"/>
<protein>
    <recommendedName>
        <fullName evidence="1">Phytanoyl-CoA hydroxylase-interacting protein-like C-terminal domain-containing protein</fullName>
    </recommendedName>
</protein>
<dbReference type="Pfam" id="PF19281">
    <property type="entry name" value="PHYHIP_C"/>
    <property type="match status" value="1"/>
</dbReference>
<reference evidence="4" key="1">
    <citation type="submission" date="2012-12" db="EMBL/GenBank/DDBJ databases">
        <authorList>
            <person name="Hellsten U."/>
            <person name="Grimwood J."/>
            <person name="Chapman J.A."/>
            <person name="Shapiro H."/>
            <person name="Aerts A."/>
            <person name="Otillar R.P."/>
            <person name="Terry A.Y."/>
            <person name="Boore J.L."/>
            <person name="Simakov O."/>
            <person name="Marletaz F."/>
            <person name="Cho S.-J."/>
            <person name="Edsinger-Gonzales E."/>
            <person name="Havlak P."/>
            <person name="Kuo D.-H."/>
            <person name="Larsson T."/>
            <person name="Lv J."/>
            <person name="Arendt D."/>
            <person name="Savage R."/>
            <person name="Osoegawa K."/>
            <person name="de Jong P."/>
            <person name="Lindberg D.R."/>
            <person name="Seaver E.C."/>
            <person name="Weisblat D.A."/>
            <person name="Putnam N.H."/>
            <person name="Grigoriev I.V."/>
            <person name="Rokhsar D.S."/>
        </authorList>
    </citation>
    <scope>NUCLEOTIDE SEQUENCE</scope>
</reference>
<dbReference type="GeneID" id="20196271"/>
<organism evidence="3 4">
    <name type="scientific">Helobdella robusta</name>
    <name type="common">Californian leech</name>
    <dbReference type="NCBI Taxonomy" id="6412"/>
    <lineage>
        <taxon>Eukaryota</taxon>
        <taxon>Metazoa</taxon>
        <taxon>Spiralia</taxon>
        <taxon>Lophotrochozoa</taxon>
        <taxon>Annelida</taxon>
        <taxon>Clitellata</taxon>
        <taxon>Hirudinea</taxon>
        <taxon>Rhynchobdellida</taxon>
        <taxon>Glossiphoniidae</taxon>
        <taxon>Helobdella</taxon>
    </lineage>
</organism>
<gene>
    <name evidence="3" type="primary">20196271</name>
    <name evidence="2" type="ORF">HELRODRAFT_135179</name>
</gene>